<dbReference type="AlphaFoldDB" id="A0A562WPN3"/>
<feature type="compositionally biased region" description="Low complexity" evidence="1">
    <location>
        <begin position="78"/>
        <end position="91"/>
    </location>
</feature>
<gene>
    <name evidence="3" type="ORF">JD81_05708</name>
</gene>
<accession>A0A562WPN3</accession>
<dbReference type="OrthoDB" id="9778998at2"/>
<protein>
    <submittedName>
        <fullName evidence="3">Putative secreted protein with C-terminal beta-propeller domain</fullName>
    </submittedName>
</protein>
<evidence type="ECO:0000313" key="3">
    <source>
        <dbReference type="EMBL" id="TWJ32136.1"/>
    </source>
</evidence>
<keyword evidence="4" id="KW-1185">Reference proteome</keyword>
<evidence type="ECO:0000313" key="4">
    <source>
        <dbReference type="Proteomes" id="UP000319728"/>
    </source>
</evidence>
<feature type="chain" id="PRO_5038481823" evidence="2">
    <location>
        <begin position="20"/>
        <end position="631"/>
    </location>
</feature>
<proteinExistence type="predicted"/>
<sequence length="631" mass="66747">MRRGIVALTALTLVTGCTAGTSQRDRTDRTDRTAVAMRLVAFDSCADALTDLRAAARSAVGPWGLPGGPVPLSVAAEAGGARSDAGPAAAAPEQQPHSATNNHEADADEPDVVKTDGNRIVTLTGGVLRVVDPARRAPAGRLDLNRVAGDGHWWASQLLLHGDRAIVLAADAFRPARGIPRPDVGPSTETRVLLVDLAGTPRMLGTYRIDGELVDARRIGDTARVVVRSRPHIAFPEHAQDATDTERIAANQVAIDRAPLENWLPRYEWSDDGGRRTGQLPCDRLSRPTGHTGATLLNLLSFDLDAGRLGDGDPIGVVAEGDTVYGTAASLYVAHNQGGRMVTRMGGSGTRSEVSTGLHRFDLTSPGRPRYVASGSVPGHLLNQYALSEWEGHLRVATTTDPDGRSRGAESSSAVYVLRTDGDELRQVGAVTGLGRGERIYSVRYLGGTGHVVTFRQTDPLYTLDLRDPTAPKVTGELKITGYSGHLQPVGEGRLLGVGQEADERGTRQGLLVSLFDVTDPAKPTRIARYHRAGSYSPAEHDPHALLFWPASGLVVLPVSGPGSGGQGALMLRIDGSSLTQLGWITHPGVGHRGGILRSLVVGDTLWTLSDAGLQATDLAGLARRGWIPAT</sequence>
<organism evidence="3 4">
    <name type="scientific">Micromonospora sagamiensis</name>
    <dbReference type="NCBI Taxonomy" id="47875"/>
    <lineage>
        <taxon>Bacteria</taxon>
        <taxon>Bacillati</taxon>
        <taxon>Actinomycetota</taxon>
        <taxon>Actinomycetes</taxon>
        <taxon>Micromonosporales</taxon>
        <taxon>Micromonosporaceae</taxon>
        <taxon>Micromonospora</taxon>
    </lineage>
</organism>
<feature type="region of interest" description="Disordered" evidence="1">
    <location>
        <begin position="75"/>
        <end position="115"/>
    </location>
</feature>
<name>A0A562WPN3_9ACTN</name>
<reference evidence="3 4" key="1">
    <citation type="submission" date="2019-07" db="EMBL/GenBank/DDBJ databases">
        <title>R&amp;d 2014.</title>
        <authorList>
            <person name="Klenk H.-P."/>
        </authorList>
    </citation>
    <scope>NUCLEOTIDE SEQUENCE [LARGE SCALE GENOMIC DNA]</scope>
    <source>
        <strain evidence="3 4">DSM 43912</strain>
    </source>
</reference>
<comment type="caution">
    <text evidence="3">The sequence shown here is derived from an EMBL/GenBank/DDBJ whole genome shotgun (WGS) entry which is preliminary data.</text>
</comment>
<dbReference type="EMBL" id="VLLP01000001">
    <property type="protein sequence ID" value="TWJ32136.1"/>
    <property type="molecule type" value="Genomic_DNA"/>
</dbReference>
<dbReference type="PROSITE" id="PS51257">
    <property type="entry name" value="PROKAR_LIPOPROTEIN"/>
    <property type="match status" value="1"/>
</dbReference>
<keyword evidence="2" id="KW-0732">Signal</keyword>
<evidence type="ECO:0000256" key="2">
    <source>
        <dbReference type="SAM" id="SignalP"/>
    </source>
</evidence>
<feature type="signal peptide" evidence="2">
    <location>
        <begin position="1"/>
        <end position="19"/>
    </location>
</feature>
<dbReference type="Proteomes" id="UP000319728">
    <property type="component" value="Unassembled WGS sequence"/>
</dbReference>
<evidence type="ECO:0000256" key="1">
    <source>
        <dbReference type="SAM" id="MobiDB-lite"/>
    </source>
</evidence>
<dbReference type="RefSeq" id="WP_145821386.1">
    <property type="nucleotide sequence ID" value="NZ_AP023438.1"/>
</dbReference>
<dbReference type="InterPro" id="IPR019198">
    <property type="entry name" value="Beta_propeller_containing"/>
</dbReference>
<dbReference type="Pfam" id="PF09826">
    <property type="entry name" value="Beta_propel"/>
    <property type="match status" value="1"/>
</dbReference>